<dbReference type="Pfam" id="PF05986">
    <property type="entry name" value="ADAMTS_spacer1"/>
    <property type="match status" value="1"/>
</dbReference>
<feature type="disulfide bond" evidence="15">
    <location>
        <begin position="175"/>
        <end position="229"/>
    </location>
</feature>
<evidence type="ECO:0000256" key="2">
    <source>
        <dbReference type="ARBA" id="ARBA00022525"/>
    </source>
</evidence>
<feature type="disulfide bond" evidence="15">
    <location>
        <begin position="350"/>
        <end position="380"/>
    </location>
</feature>
<feature type="disulfide bond" evidence="15">
    <location>
        <begin position="423"/>
        <end position="435"/>
    </location>
</feature>
<dbReference type="Pfam" id="PF01421">
    <property type="entry name" value="Reprolysin"/>
    <property type="match status" value="1"/>
</dbReference>
<evidence type="ECO:0000256" key="16">
    <source>
        <dbReference type="PROSITE-ProRule" id="PRU00276"/>
    </source>
</evidence>
<dbReference type="Pfam" id="PF19236">
    <property type="entry name" value="ADAMTS_CR_3"/>
    <property type="match status" value="1"/>
</dbReference>
<evidence type="ECO:0000256" key="3">
    <source>
        <dbReference type="ARBA" id="ARBA00022530"/>
    </source>
</evidence>
<evidence type="ECO:0000256" key="11">
    <source>
        <dbReference type="ARBA" id="ARBA00023157"/>
    </source>
</evidence>
<dbReference type="FunFam" id="2.60.120.830:FF:000001">
    <property type="entry name" value="A disintegrin and metalloproteinase with thrombospondin motifs 1"/>
    <property type="match status" value="1"/>
</dbReference>
<feature type="binding site" evidence="14 16">
    <location>
        <position position="245"/>
    </location>
    <ligand>
        <name>Zn(2+)</name>
        <dbReference type="ChEBI" id="CHEBI:29105"/>
        <note>catalytic</note>
    </ligand>
</feature>
<dbReference type="Proteomes" id="UP001209878">
    <property type="component" value="Unassembled WGS sequence"/>
</dbReference>
<dbReference type="SMART" id="SM00209">
    <property type="entry name" value="TSP1"/>
    <property type="match status" value="8"/>
</dbReference>
<feature type="disulfide bond" evidence="15">
    <location>
        <begin position="408"/>
        <end position="445"/>
    </location>
</feature>
<feature type="binding site" evidence="14 16">
    <location>
        <position position="249"/>
    </location>
    <ligand>
        <name>Zn(2+)</name>
        <dbReference type="ChEBI" id="CHEBI:29105"/>
        <note>catalytic</note>
    </ligand>
</feature>
<comment type="subcellular location">
    <subcellularLocation>
        <location evidence="1">Secreted</location>
        <location evidence="1">Extracellular space</location>
        <location evidence="1">Extracellular matrix</location>
    </subcellularLocation>
</comment>
<keyword evidence="3" id="KW-0272">Extracellular matrix</keyword>
<comment type="caution">
    <text evidence="16">Lacks conserved residue(s) required for the propagation of feature annotation.</text>
</comment>
<feature type="binding site" evidence="14">
    <location>
        <position position="308"/>
    </location>
    <ligand>
        <name>Ca(2+)</name>
        <dbReference type="ChEBI" id="CHEBI:29108"/>
        <label>1</label>
    </ligand>
</feature>
<keyword evidence="6" id="KW-0732">Signal</keyword>
<keyword evidence="12" id="KW-0325">Glycoprotein</keyword>
<keyword evidence="9 14" id="KW-0862">Zinc</keyword>
<dbReference type="InterPro" id="IPR041645">
    <property type="entry name" value="ADAMTS_CR_2"/>
</dbReference>
<dbReference type="InterPro" id="IPR010294">
    <property type="entry name" value="ADAMTS_spacer1"/>
</dbReference>
<feature type="disulfide bond" evidence="15">
    <location>
        <begin position="204"/>
        <end position="211"/>
    </location>
</feature>
<evidence type="ECO:0000256" key="15">
    <source>
        <dbReference type="PIRSR" id="PIRSR613273-3"/>
    </source>
</evidence>
<dbReference type="PRINTS" id="PR01857">
    <property type="entry name" value="ADAMTSFAMILY"/>
</dbReference>
<feature type="binding site" evidence="14">
    <location>
        <position position="308"/>
    </location>
    <ligand>
        <name>Ca(2+)</name>
        <dbReference type="ChEBI" id="CHEBI:29108"/>
        <label>2</label>
    </ligand>
</feature>
<feature type="domain" description="Peptidase M12B" evidence="18">
    <location>
        <begin position="99"/>
        <end position="310"/>
    </location>
</feature>
<dbReference type="PROSITE" id="PS50215">
    <property type="entry name" value="ADAM_MEPRO"/>
    <property type="match status" value="1"/>
</dbReference>
<evidence type="ECO:0000313" key="21">
    <source>
        <dbReference type="Proteomes" id="UP001209878"/>
    </source>
</evidence>
<feature type="domain" description="PLAC" evidence="19">
    <location>
        <begin position="1261"/>
        <end position="1301"/>
    </location>
</feature>
<evidence type="ECO:0000256" key="17">
    <source>
        <dbReference type="SAM" id="MobiDB-lite"/>
    </source>
</evidence>
<dbReference type="SUPFAM" id="SSF55486">
    <property type="entry name" value="Metalloproteases ('zincins'), catalytic domain"/>
    <property type="match status" value="1"/>
</dbReference>
<dbReference type="InterPro" id="IPR050439">
    <property type="entry name" value="ADAMTS_ADAMTS-like"/>
</dbReference>
<evidence type="ECO:0000259" key="19">
    <source>
        <dbReference type="PROSITE" id="PS50900"/>
    </source>
</evidence>
<feature type="binding site" evidence="14">
    <location>
        <position position="193"/>
    </location>
    <ligand>
        <name>Ca(2+)</name>
        <dbReference type="ChEBI" id="CHEBI:29108"/>
        <label>1</label>
    </ligand>
</feature>
<keyword evidence="4" id="KW-0645">Protease</keyword>
<name>A0AAD9UGE2_RIDPI</name>
<dbReference type="PANTHER" id="PTHR13723:SF200">
    <property type="entry name" value="ADAM METALLOPEPTIDASE WITH THROMBOSPONDIN TYPE 1 MOTIF B, ISOFORM B"/>
    <property type="match status" value="1"/>
</dbReference>
<dbReference type="PROSITE" id="PS50092">
    <property type="entry name" value="TSP1"/>
    <property type="match status" value="5"/>
</dbReference>
<keyword evidence="21" id="KW-1185">Reference proteome</keyword>
<dbReference type="InterPro" id="IPR013273">
    <property type="entry name" value="ADAMTS/ADAMTS-like"/>
</dbReference>
<keyword evidence="11 15" id="KW-1015">Disulfide bond</keyword>
<keyword evidence="14" id="KW-0106">Calcium</keyword>
<keyword evidence="5 14" id="KW-0479">Metal-binding</keyword>
<dbReference type="Pfam" id="PF17771">
    <property type="entry name" value="ADAMTS_CR_2"/>
    <property type="match status" value="1"/>
</dbReference>
<dbReference type="FunFam" id="2.20.100.10:FF:000006">
    <property type="entry name" value="A disintegrin and metalloproteinase with thrombospondin motifs 1"/>
    <property type="match status" value="1"/>
</dbReference>
<proteinExistence type="predicted"/>
<evidence type="ECO:0000313" key="20">
    <source>
        <dbReference type="EMBL" id="KAK2188376.1"/>
    </source>
</evidence>
<feature type="compositionally biased region" description="Basic and acidic residues" evidence="17">
    <location>
        <begin position="944"/>
        <end position="959"/>
    </location>
</feature>
<dbReference type="InterPro" id="IPR036383">
    <property type="entry name" value="TSP1_rpt_sf"/>
</dbReference>
<keyword evidence="8" id="KW-0378">Hydrolase</keyword>
<organism evidence="20 21">
    <name type="scientific">Ridgeia piscesae</name>
    <name type="common">Tubeworm</name>
    <dbReference type="NCBI Taxonomy" id="27915"/>
    <lineage>
        <taxon>Eukaryota</taxon>
        <taxon>Metazoa</taxon>
        <taxon>Spiralia</taxon>
        <taxon>Lophotrochozoa</taxon>
        <taxon>Annelida</taxon>
        <taxon>Polychaeta</taxon>
        <taxon>Sedentaria</taxon>
        <taxon>Canalipalpata</taxon>
        <taxon>Sabellida</taxon>
        <taxon>Siboglinidae</taxon>
        <taxon>Ridgeia</taxon>
    </lineage>
</organism>
<dbReference type="InterPro" id="IPR010909">
    <property type="entry name" value="PLAC"/>
</dbReference>
<feature type="disulfide bond" evidence="15">
    <location>
        <begin position="374"/>
        <end position="385"/>
    </location>
</feature>
<dbReference type="InterPro" id="IPR045371">
    <property type="entry name" value="ADAMTS_CR_3"/>
</dbReference>
<dbReference type="PROSITE" id="PS50900">
    <property type="entry name" value="PLAC"/>
    <property type="match status" value="1"/>
</dbReference>
<dbReference type="InterPro" id="IPR024079">
    <property type="entry name" value="MetalloPept_cat_dom_sf"/>
</dbReference>
<sequence length="1311" mass="146300">MSVNCLLQHGVLRTRHEDYFIEPVKGHDRRENEKHPHLIYKRSALKQQDDHSKHDDHDGCGVDGHTDFEKLRERWEKHHPHGNTNSAHHRSKRSISLERNVETLVVVDNKMMQYYDNEDVENYVLTIMNIVRIMYHDSTIGNAINIVLVRIMFLEEEEKDLTITHHADNSLASFCKWQQTINPKDEKHPNHHDVAILLTRKDICSRMNEPCSTLGLSQVSGMCQPHRSCSINEDTGLALAFTVTHELGHNFGMQHDGVHNGCEAQRGKLQLIMAPQLNAEASPMIWSNCSRESVTRFLDRDWGYCLDDEPSEHDFEFPVLPPGVMYDVDHQCRLQYGPDAELCEGIDELCMTLWCRVDNKCVTRLEAAAEGTLCGSNEWCFAGRCEMIGEKPEAIDGQWGQWGAWSECSRSCGAGVSFKQRHCDNPPPSSGGRYCLGERKRYRICNTDNCPDSGVTFREVQCTDFNSIPYKGTLYEWEPISTPATPCQLHCKPVKRFFSVMLKDMVVDGTPCRSSGRDMCISGRCRHVGCDWVIDSAAKEDRCGMCHGDGSTCQTIKDEFNEKEGLGYVEAKVIPSGARNIRVEEVAEANNFLAVKNEKGHYYFNGHWVIQWSGDYKAAGTIIHYERNGNLETFSAPGPLKEPLHIMLLFMSENPGIEFEYTVPNENSTNKRIPIFHWKYMDWTHCTSSCGGGVQRSEVVCVEQEAGIVESHYCNASSKPDDMQKSCNEHICPAKWWVGPWQHCSVTCGPNGYHKRTVICIRSVGPDEQIALEDDQCDGVQKPAVVEPCHFKEPCPKSADWKTGEWTGDCTADPCSVKTREVVCSDDNAVCDPKQKPKTELKCTNMSCGVWHPAAWSQCTRSCGGGIRFRSVICIGGQACRVNAEPVSQQDCNMQPCPTGASAASGGDNHLSVDAPAPHHNTEIPPLYIHNDLVNMHLAKKLHGKEGKEGNGVEEKEKSPAVSMTTETPVKPPTTIHRPTTTTTQTTPTTTTTPSTTPLTTTTTTTASTTTTPTTTTASTTTTTAATTTTTTTERPTTTTLRHTTTKATTTPRTTTTTKAPTTTQKYMDDVDMFLHDESSQPSPPAPGYQWIPLFWSKCSKPCGAAVQTRKLMCYETNSMEEVDSHLCDAIPQPAVTKDCDNDPCLSWQVSDWSKCTVTCGSGIQTRFVECPESDRCDPDEKPDDEMTCDTGECRDLVWVEGSWSECTKSCGGGEQARYIQCMNRVTKQTADGCDPSKRLVDERKCNEEACPVTSTESPAGTFVCRSNALSYPVCHALQRMGRCRVKYVQMQCCRTCRPKHHDKSAPLTKS</sequence>
<feature type="disulfide bond" evidence="15">
    <location>
        <begin position="262"/>
        <end position="289"/>
    </location>
</feature>
<feature type="disulfide bond" evidence="15">
    <location>
        <begin position="332"/>
        <end position="355"/>
    </location>
</feature>
<protein>
    <recommendedName>
        <fullName evidence="22">A disintegrin and metalloproteinase with thrombospondin motifs 7</fullName>
    </recommendedName>
</protein>
<feature type="binding site" evidence="14 16">
    <location>
        <position position="255"/>
    </location>
    <ligand>
        <name>Zn(2+)</name>
        <dbReference type="ChEBI" id="CHEBI:29105"/>
        <note>catalytic</note>
    </ligand>
</feature>
<dbReference type="Pfam" id="PF00090">
    <property type="entry name" value="TSP_1"/>
    <property type="match status" value="1"/>
</dbReference>
<evidence type="ECO:0000256" key="1">
    <source>
        <dbReference type="ARBA" id="ARBA00004498"/>
    </source>
</evidence>
<dbReference type="Gene3D" id="3.40.390.10">
    <property type="entry name" value="Collagenase (Catalytic Domain)"/>
    <property type="match status" value="1"/>
</dbReference>
<dbReference type="InterPro" id="IPR000884">
    <property type="entry name" value="TSP1_rpt"/>
</dbReference>
<dbReference type="FunFam" id="3.40.390.10:FF:000001">
    <property type="entry name" value="A disintegrin and metalloproteinase with thrombospondin motifs 1"/>
    <property type="match status" value="1"/>
</dbReference>
<evidence type="ECO:0000256" key="6">
    <source>
        <dbReference type="ARBA" id="ARBA00022729"/>
    </source>
</evidence>
<evidence type="ECO:0000256" key="5">
    <source>
        <dbReference type="ARBA" id="ARBA00022723"/>
    </source>
</evidence>
<evidence type="ECO:0000256" key="10">
    <source>
        <dbReference type="ARBA" id="ARBA00023049"/>
    </source>
</evidence>
<evidence type="ECO:0000256" key="14">
    <source>
        <dbReference type="PIRSR" id="PIRSR613273-2"/>
    </source>
</evidence>
<feature type="active site" evidence="13 16">
    <location>
        <position position="246"/>
    </location>
</feature>
<dbReference type="Gene3D" id="2.60.120.830">
    <property type="match status" value="1"/>
</dbReference>
<feature type="region of interest" description="Disordered" evidence="17">
    <location>
        <begin position="944"/>
        <end position="1060"/>
    </location>
</feature>
<dbReference type="SUPFAM" id="SSF82895">
    <property type="entry name" value="TSP-1 type 1 repeat"/>
    <property type="match status" value="7"/>
</dbReference>
<dbReference type="PANTHER" id="PTHR13723">
    <property type="entry name" value="ADAMTS A DISINTEGRIN AND METALLOPROTEASE WITH THROMBOSPONDIN MOTIFS PROTEASE"/>
    <property type="match status" value="1"/>
</dbReference>
<keyword evidence="2" id="KW-0964">Secreted</keyword>
<dbReference type="Pfam" id="PF19030">
    <property type="entry name" value="TSP1_ADAMTS"/>
    <property type="match status" value="6"/>
</dbReference>
<evidence type="ECO:0000256" key="7">
    <source>
        <dbReference type="ARBA" id="ARBA00022737"/>
    </source>
</evidence>
<keyword evidence="10" id="KW-0482">Metalloprotease</keyword>
<reference evidence="20" key="1">
    <citation type="journal article" date="2023" name="Mol. Biol. Evol.">
        <title>Third-Generation Sequencing Reveals the Adaptive Role of the Epigenome in Three Deep-Sea Polychaetes.</title>
        <authorList>
            <person name="Perez M."/>
            <person name="Aroh O."/>
            <person name="Sun Y."/>
            <person name="Lan Y."/>
            <person name="Juniper S.K."/>
            <person name="Young C.R."/>
            <person name="Angers B."/>
            <person name="Qian P.Y."/>
        </authorList>
    </citation>
    <scope>NUCLEOTIDE SEQUENCE</scope>
    <source>
        <strain evidence="20">R07B-5</strain>
    </source>
</reference>
<accession>A0AAD9UGE2</accession>
<comment type="caution">
    <text evidence="20">The sequence shown here is derived from an EMBL/GenBank/DDBJ whole genome shotgun (WGS) entry which is preliminary data.</text>
</comment>
<feature type="binding site" evidence="14">
    <location>
        <position position="305"/>
    </location>
    <ligand>
        <name>Ca(2+)</name>
        <dbReference type="ChEBI" id="CHEBI:29108"/>
        <label>1</label>
    </ligand>
</feature>
<dbReference type="EMBL" id="JAODUO010000134">
    <property type="protein sequence ID" value="KAK2188376.1"/>
    <property type="molecule type" value="Genomic_DNA"/>
</dbReference>
<keyword evidence="7" id="KW-0677">Repeat</keyword>
<dbReference type="Gene3D" id="3.40.1620.60">
    <property type="match status" value="1"/>
</dbReference>
<feature type="compositionally biased region" description="Low complexity" evidence="17">
    <location>
        <begin position="973"/>
        <end position="1060"/>
    </location>
</feature>
<evidence type="ECO:0008006" key="22">
    <source>
        <dbReference type="Google" id="ProtNLM"/>
    </source>
</evidence>
<gene>
    <name evidence="20" type="ORF">NP493_134g04037</name>
</gene>
<evidence type="ECO:0000256" key="13">
    <source>
        <dbReference type="PIRSR" id="PIRSR613273-1"/>
    </source>
</evidence>
<evidence type="ECO:0000259" key="18">
    <source>
        <dbReference type="PROSITE" id="PS50215"/>
    </source>
</evidence>
<dbReference type="InterPro" id="IPR001590">
    <property type="entry name" value="Peptidase_M12B"/>
</dbReference>
<evidence type="ECO:0000256" key="8">
    <source>
        <dbReference type="ARBA" id="ARBA00022801"/>
    </source>
</evidence>
<dbReference type="Gene3D" id="2.20.100.10">
    <property type="entry name" value="Thrombospondin type-1 (TSP1) repeat"/>
    <property type="match status" value="7"/>
</dbReference>
<evidence type="ECO:0000256" key="9">
    <source>
        <dbReference type="ARBA" id="ARBA00022833"/>
    </source>
</evidence>
<dbReference type="GO" id="GO:0006508">
    <property type="term" value="P:proteolysis"/>
    <property type="evidence" value="ECO:0007669"/>
    <property type="project" value="UniProtKB-KW"/>
</dbReference>
<feature type="disulfide bond" evidence="15">
    <location>
        <begin position="223"/>
        <end position="305"/>
    </location>
</feature>
<feature type="binding site" evidence="14">
    <location>
        <position position="102"/>
    </location>
    <ligand>
        <name>Ca(2+)</name>
        <dbReference type="ChEBI" id="CHEBI:29108"/>
        <label>2</label>
    </ligand>
</feature>
<feature type="binding site" evidence="14">
    <location>
        <position position="102"/>
    </location>
    <ligand>
        <name>Ca(2+)</name>
        <dbReference type="ChEBI" id="CHEBI:29108"/>
        <label>1</label>
    </ligand>
</feature>
<feature type="disulfide bond" evidence="15">
    <location>
        <begin position="412"/>
        <end position="450"/>
    </location>
</feature>
<feature type="region of interest" description="Disordered" evidence="17">
    <location>
        <begin position="898"/>
        <end position="923"/>
    </location>
</feature>
<dbReference type="GO" id="GO:0004222">
    <property type="term" value="F:metalloendopeptidase activity"/>
    <property type="evidence" value="ECO:0007669"/>
    <property type="project" value="InterPro"/>
</dbReference>
<dbReference type="GO" id="GO:0030198">
    <property type="term" value="P:extracellular matrix organization"/>
    <property type="evidence" value="ECO:0007669"/>
    <property type="project" value="InterPro"/>
</dbReference>
<dbReference type="FunFam" id="2.20.100.10:FF:000005">
    <property type="entry name" value="ADAM metallopeptidase with thrombospondin type 1 motif 9"/>
    <property type="match status" value="1"/>
</dbReference>
<dbReference type="GO" id="GO:0046872">
    <property type="term" value="F:metal ion binding"/>
    <property type="evidence" value="ECO:0007669"/>
    <property type="project" value="UniProtKB-KW"/>
</dbReference>
<comment type="cofactor">
    <cofactor evidence="14">
        <name>Zn(2+)</name>
        <dbReference type="ChEBI" id="CHEBI:29105"/>
    </cofactor>
    <text evidence="14">Binds 1 zinc ion per subunit.</text>
</comment>
<evidence type="ECO:0000256" key="12">
    <source>
        <dbReference type="ARBA" id="ARBA00023180"/>
    </source>
</evidence>
<dbReference type="CDD" id="cd04273">
    <property type="entry name" value="ZnMc_ADAMTS_like"/>
    <property type="match status" value="1"/>
</dbReference>
<evidence type="ECO:0000256" key="4">
    <source>
        <dbReference type="ARBA" id="ARBA00022670"/>
    </source>
</evidence>
<feature type="disulfide bond" evidence="15">
    <location>
        <begin position="343"/>
        <end position="361"/>
    </location>
</feature>